<name>A0A2T4MX08_AERVE</name>
<accession>A0A2T4MX08</accession>
<reference evidence="1 2" key="1">
    <citation type="submission" date="2018-03" db="EMBL/GenBank/DDBJ databases">
        <title>Aeromonas veronii whole genome sequencing and analysis.</title>
        <authorList>
            <person name="Xie H."/>
            <person name="Liu T."/>
            <person name="Wang K."/>
        </authorList>
    </citation>
    <scope>NUCLEOTIDE SEQUENCE [LARGE SCALE GENOMIC DNA]</scope>
    <source>
        <strain evidence="1 2">XH.VA.1</strain>
    </source>
</reference>
<dbReference type="AlphaFoldDB" id="A0A2T4MX08"/>
<organism evidence="1 2">
    <name type="scientific">Aeromonas veronii</name>
    <dbReference type="NCBI Taxonomy" id="654"/>
    <lineage>
        <taxon>Bacteria</taxon>
        <taxon>Pseudomonadati</taxon>
        <taxon>Pseudomonadota</taxon>
        <taxon>Gammaproteobacteria</taxon>
        <taxon>Aeromonadales</taxon>
        <taxon>Aeromonadaceae</taxon>
        <taxon>Aeromonas</taxon>
    </lineage>
</organism>
<evidence type="ECO:0000313" key="1">
    <source>
        <dbReference type="EMBL" id="PTH79105.1"/>
    </source>
</evidence>
<comment type="caution">
    <text evidence="1">The sequence shown here is derived from an EMBL/GenBank/DDBJ whole genome shotgun (WGS) entry which is preliminary data.</text>
</comment>
<gene>
    <name evidence="1" type="ORF">DAA48_21950</name>
</gene>
<dbReference type="Proteomes" id="UP000241986">
    <property type="component" value="Unassembled WGS sequence"/>
</dbReference>
<sequence>MSILMRSQELKMKSPDNVLTSQFGLSLDLTPLMEEAQKKLRQHAQHEIDCKIKVLFHDPKNQAEMAYGLRNGASKDPDLSYCFKKIDEQITELVCGDKYDAWIKKYVEENYEQHLKNALDRSMAAHANKHAFTKAKEAMPS</sequence>
<protein>
    <submittedName>
        <fullName evidence="1">Uncharacterized protein</fullName>
    </submittedName>
</protein>
<evidence type="ECO:0000313" key="2">
    <source>
        <dbReference type="Proteomes" id="UP000241986"/>
    </source>
</evidence>
<proteinExistence type="predicted"/>
<dbReference type="EMBL" id="PZKL01000045">
    <property type="protein sequence ID" value="PTH79105.1"/>
    <property type="molecule type" value="Genomic_DNA"/>
</dbReference>